<keyword evidence="3" id="KW-1185">Reference proteome</keyword>
<dbReference type="InterPro" id="IPR015947">
    <property type="entry name" value="PUA-like_sf"/>
</dbReference>
<dbReference type="InterPro" id="IPR046336">
    <property type="entry name" value="Lon_prtase_N_sf"/>
</dbReference>
<dbReference type="Proteomes" id="UP000599523">
    <property type="component" value="Unassembled WGS sequence"/>
</dbReference>
<feature type="domain" description="Lon N-terminal" evidence="1">
    <location>
        <begin position="14"/>
        <end position="201"/>
    </location>
</feature>
<dbReference type="PANTHER" id="PTHR46732:SF8">
    <property type="entry name" value="ATP-DEPENDENT PROTEASE LA (LON) DOMAIN PROTEIN"/>
    <property type="match status" value="1"/>
</dbReference>
<name>A0A972FGR0_9RHOO</name>
<proteinExistence type="predicted"/>
<comment type="caution">
    <text evidence="2">The sequence shown here is derived from an EMBL/GenBank/DDBJ whole genome shotgun (WGS) entry which is preliminary data.</text>
</comment>
<dbReference type="Gene3D" id="1.10.4060.10">
    <property type="entry name" value="BPP1347 like domain"/>
    <property type="match status" value="1"/>
</dbReference>
<organism evidence="2 3">
    <name type="scientific">Azoarcus taiwanensis</name>
    <dbReference type="NCBI Taxonomy" id="666964"/>
    <lineage>
        <taxon>Bacteria</taxon>
        <taxon>Pseudomonadati</taxon>
        <taxon>Pseudomonadota</taxon>
        <taxon>Betaproteobacteria</taxon>
        <taxon>Rhodocyclales</taxon>
        <taxon>Zoogloeaceae</taxon>
        <taxon>Azoarcus</taxon>
    </lineage>
</organism>
<dbReference type="SUPFAM" id="SSF88697">
    <property type="entry name" value="PUA domain-like"/>
    <property type="match status" value="1"/>
</dbReference>
<gene>
    <name evidence="2" type="ORF">GPA21_19045</name>
</gene>
<sequence length="205" mass="22503">MRESSPRADQPCRIPIFPLRTVLFPGGVLPLRVFEARYMDMTARCMRESGVFGVCLIAEGSEVGQPAVPHAIGTSARIITWDMVQPGLLQLVTHGEQRFRILSAEAGSDGLLSADVEWLPAEPAESLPEGSNPLVALLQVIIQDSGELHFPPPHRFDDAEWVGMRLSSVLPMPDEIRQQLLELEDPLTRIAVLRTFLTSQGLTAG</sequence>
<dbReference type="Gene3D" id="2.30.130.40">
    <property type="entry name" value="LON domain-like"/>
    <property type="match status" value="1"/>
</dbReference>
<dbReference type="AlphaFoldDB" id="A0A972FGR0"/>
<protein>
    <submittedName>
        <fullName evidence="2">Peptidase S16</fullName>
    </submittedName>
</protein>
<dbReference type="EMBL" id="WTVM01000196">
    <property type="protein sequence ID" value="NMG05042.1"/>
    <property type="molecule type" value="Genomic_DNA"/>
</dbReference>
<dbReference type="SMART" id="SM00464">
    <property type="entry name" value="LON"/>
    <property type="match status" value="1"/>
</dbReference>
<dbReference type="RefSeq" id="WP_168989659.1">
    <property type="nucleotide sequence ID" value="NZ_CAWPHM010000106.1"/>
</dbReference>
<reference evidence="2" key="1">
    <citation type="submission" date="2019-12" db="EMBL/GenBank/DDBJ databases">
        <title>Comparative genomics gives insights into the taxonomy of the Azoarcus-Aromatoleum group and reveals separate origins of nif in the plant-associated Azoarcus and non-plant-associated Aromatoleum sub-groups.</title>
        <authorList>
            <person name="Lafos M."/>
            <person name="Maluk M."/>
            <person name="Batista M."/>
            <person name="Junghare M."/>
            <person name="Carmona M."/>
            <person name="Faoro H."/>
            <person name="Cruz L.M."/>
            <person name="Battistoni F."/>
            <person name="De Souza E."/>
            <person name="Pedrosa F."/>
            <person name="Chen W.-M."/>
            <person name="Poole P.S."/>
            <person name="Dixon R.A."/>
            <person name="James E.K."/>
        </authorList>
    </citation>
    <scope>NUCLEOTIDE SEQUENCE</scope>
    <source>
        <strain evidence="2">NSC3</strain>
    </source>
</reference>
<evidence type="ECO:0000313" key="3">
    <source>
        <dbReference type="Proteomes" id="UP000599523"/>
    </source>
</evidence>
<evidence type="ECO:0000313" key="2">
    <source>
        <dbReference type="EMBL" id="NMG05042.1"/>
    </source>
</evidence>
<dbReference type="InterPro" id="IPR003111">
    <property type="entry name" value="Lon_prtase_N"/>
</dbReference>
<dbReference type="PROSITE" id="PS51787">
    <property type="entry name" value="LON_N"/>
    <property type="match status" value="1"/>
</dbReference>
<evidence type="ECO:0000259" key="1">
    <source>
        <dbReference type="PROSITE" id="PS51787"/>
    </source>
</evidence>
<accession>A0A972FGR0</accession>
<dbReference type="PANTHER" id="PTHR46732">
    <property type="entry name" value="ATP-DEPENDENT PROTEASE LA (LON) DOMAIN PROTEIN"/>
    <property type="match status" value="1"/>
</dbReference>
<dbReference type="Pfam" id="PF02190">
    <property type="entry name" value="LON_substr_bdg"/>
    <property type="match status" value="1"/>
</dbReference>